<keyword evidence="6 11" id="KW-0378">Hydrolase</keyword>
<evidence type="ECO:0000256" key="8">
    <source>
        <dbReference type="ARBA" id="ARBA00022989"/>
    </source>
</evidence>
<keyword evidence="10 11" id="KW-0472">Membrane</keyword>
<keyword evidence="8 11" id="KW-1133">Transmembrane helix</keyword>
<keyword evidence="7 11" id="KW-0862">Zinc</keyword>
<evidence type="ECO:0000259" key="13">
    <source>
        <dbReference type="Pfam" id="PF17820"/>
    </source>
</evidence>
<evidence type="ECO:0000256" key="7">
    <source>
        <dbReference type="ARBA" id="ARBA00022833"/>
    </source>
</evidence>
<evidence type="ECO:0000256" key="9">
    <source>
        <dbReference type="ARBA" id="ARBA00023049"/>
    </source>
</evidence>
<sequence>METLLVVVIIFGLLVSIHELGHLWVAKKFGILCREYAIGFGPKIFAAKKGETVYTLRLLPIGGYVRMAGEDPEIVEIKPGQNVGLYFNEAGQVTRITTDHPEKYPDARFLTVEHCDLEKDLFISGYEEEDGPLKRYDLNDKATYVTDNQDFQISPLDRQFASKSVLARFLTVFAGPFMNLLLAVLIFIIYFSIQGVPSDAPRMGKIVDNYPAQEAGLRENDRVISIDQKKVNNWQDIVSYIGARPNKQMTFNIERNGKIHHMDVTAGHRKAEKGMEGVVGVYPPTRHSIPASLGAGVTQTYYWIKMELAALKMMVTGGFSLDQLAGPVGIYNATGQVVSQGFMIVLNWAAFLSVNLAVINLLPLPALDGGRLTFLIIEGVRGKPVEPQKEAMVHFIGFAFLMLLMLLVTWNDIQNIFTR</sequence>
<feature type="transmembrane region" description="Helical" evidence="11">
    <location>
        <begin position="341"/>
        <end position="362"/>
    </location>
</feature>
<dbReference type="InterPro" id="IPR008915">
    <property type="entry name" value="Peptidase_M50"/>
</dbReference>
<dbReference type="CDD" id="cd23081">
    <property type="entry name" value="cpPDZ_EcRseP-like"/>
    <property type="match status" value="1"/>
</dbReference>
<proteinExistence type="inferred from homology"/>
<dbReference type="PANTHER" id="PTHR42837:SF2">
    <property type="entry name" value="MEMBRANE METALLOPROTEASE ARASP2, CHLOROPLASTIC-RELATED"/>
    <property type="match status" value="1"/>
</dbReference>
<comment type="similarity">
    <text evidence="3 11">Belongs to the peptidase M50B family.</text>
</comment>
<dbReference type="InterPro" id="IPR041489">
    <property type="entry name" value="PDZ_6"/>
</dbReference>
<comment type="cofactor">
    <cofactor evidence="1 11">
        <name>Zn(2+)</name>
        <dbReference type="ChEBI" id="CHEBI:29105"/>
    </cofactor>
</comment>
<keyword evidence="9 11" id="KW-0482">Metalloprotease</keyword>
<accession>A0AAU8IJI9</accession>
<gene>
    <name evidence="14" type="primary">rseP</name>
    <name evidence="14" type="ORF">ABNN70_10235</name>
</gene>
<dbReference type="AlphaFoldDB" id="A0AAU8IJI9"/>
<dbReference type="Pfam" id="PF02163">
    <property type="entry name" value="Peptidase_M50"/>
    <property type="match status" value="1"/>
</dbReference>
<feature type="transmembrane region" description="Helical" evidence="11">
    <location>
        <begin position="165"/>
        <end position="193"/>
    </location>
</feature>
<evidence type="ECO:0000259" key="12">
    <source>
        <dbReference type="Pfam" id="PF02163"/>
    </source>
</evidence>
<organism evidence="14">
    <name type="scientific">Sporolactobacillus sp. Y61</name>
    <dbReference type="NCBI Taxonomy" id="3160863"/>
    <lineage>
        <taxon>Bacteria</taxon>
        <taxon>Bacillati</taxon>
        <taxon>Bacillota</taxon>
        <taxon>Bacilli</taxon>
        <taxon>Bacillales</taxon>
        <taxon>Sporolactobacillaceae</taxon>
        <taxon>Sporolactobacillus</taxon>
    </lineage>
</organism>
<dbReference type="Gene3D" id="2.30.42.10">
    <property type="match status" value="1"/>
</dbReference>
<dbReference type="EC" id="3.4.24.-" evidence="11"/>
<dbReference type="EMBL" id="CP159510">
    <property type="protein sequence ID" value="XCJ18393.1"/>
    <property type="molecule type" value="Genomic_DNA"/>
</dbReference>
<evidence type="ECO:0000256" key="1">
    <source>
        <dbReference type="ARBA" id="ARBA00001947"/>
    </source>
</evidence>
<evidence type="ECO:0000256" key="11">
    <source>
        <dbReference type="RuleBase" id="RU362031"/>
    </source>
</evidence>
<dbReference type="SUPFAM" id="SSF50156">
    <property type="entry name" value="PDZ domain-like"/>
    <property type="match status" value="1"/>
</dbReference>
<dbReference type="GO" id="GO:0016020">
    <property type="term" value="C:membrane"/>
    <property type="evidence" value="ECO:0007669"/>
    <property type="project" value="UniProtKB-SubCell"/>
</dbReference>
<name>A0AAU8IJI9_9BACL</name>
<feature type="domain" description="PDZ" evidence="13">
    <location>
        <begin position="207"/>
        <end position="255"/>
    </location>
</feature>
<dbReference type="PANTHER" id="PTHR42837">
    <property type="entry name" value="REGULATOR OF SIGMA-E PROTEASE RSEP"/>
    <property type="match status" value="1"/>
</dbReference>
<dbReference type="GO" id="GO:0004222">
    <property type="term" value="F:metalloendopeptidase activity"/>
    <property type="evidence" value="ECO:0007669"/>
    <property type="project" value="InterPro"/>
</dbReference>
<dbReference type="InterPro" id="IPR004387">
    <property type="entry name" value="Pept_M50_Zn"/>
</dbReference>
<keyword evidence="11" id="KW-0479">Metal-binding</keyword>
<keyword evidence="5 11" id="KW-0812">Transmembrane</keyword>
<dbReference type="GO" id="GO:0046872">
    <property type="term" value="F:metal ion binding"/>
    <property type="evidence" value="ECO:0007669"/>
    <property type="project" value="UniProtKB-KW"/>
</dbReference>
<evidence type="ECO:0000256" key="5">
    <source>
        <dbReference type="ARBA" id="ARBA00022692"/>
    </source>
</evidence>
<evidence type="ECO:0000256" key="6">
    <source>
        <dbReference type="ARBA" id="ARBA00022801"/>
    </source>
</evidence>
<keyword evidence="4" id="KW-0645">Protease</keyword>
<evidence type="ECO:0000313" key="14">
    <source>
        <dbReference type="EMBL" id="XCJ18393.1"/>
    </source>
</evidence>
<reference evidence="14" key="1">
    <citation type="submission" date="2024-06" db="EMBL/GenBank/DDBJ databases">
        <authorList>
            <person name="Fan A."/>
            <person name="Zhang F.Y."/>
            <person name="Zhang L."/>
        </authorList>
    </citation>
    <scope>NUCLEOTIDE SEQUENCE</scope>
    <source>
        <strain evidence="14">Y61</strain>
    </source>
</reference>
<evidence type="ECO:0000256" key="2">
    <source>
        <dbReference type="ARBA" id="ARBA00004141"/>
    </source>
</evidence>
<protein>
    <recommendedName>
        <fullName evidence="11">Zinc metalloprotease</fullName>
        <ecNumber evidence="11">3.4.24.-</ecNumber>
    </recommendedName>
</protein>
<dbReference type="CDD" id="cd06163">
    <property type="entry name" value="S2P-M50_PDZ_RseP-like"/>
    <property type="match status" value="1"/>
</dbReference>
<evidence type="ECO:0000256" key="10">
    <source>
        <dbReference type="ARBA" id="ARBA00023136"/>
    </source>
</evidence>
<dbReference type="RefSeq" id="WP_129929287.1">
    <property type="nucleotide sequence ID" value="NZ_CP159510.1"/>
</dbReference>
<evidence type="ECO:0000256" key="4">
    <source>
        <dbReference type="ARBA" id="ARBA00022670"/>
    </source>
</evidence>
<feature type="domain" description="Peptidase M50" evidence="12">
    <location>
        <begin position="8"/>
        <end position="404"/>
    </location>
</feature>
<dbReference type="InterPro" id="IPR036034">
    <property type="entry name" value="PDZ_sf"/>
</dbReference>
<comment type="subcellular location">
    <subcellularLocation>
        <location evidence="2">Membrane</location>
        <topology evidence="2">Multi-pass membrane protein</topology>
    </subcellularLocation>
</comment>
<evidence type="ECO:0000256" key="3">
    <source>
        <dbReference type="ARBA" id="ARBA00007931"/>
    </source>
</evidence>
<feature type="transmembrane region" description="Helical" evidence="11">
    <location>
        <begin position="391"/>
        <end position="410"/>
    </location>
</feature>
<dbReference type="NCBIfam" id="TIGR00054">
    <property type="entry name" value="RIP metalloprotease RseP"/>
    <property type="match status" value="1"/>
</dbReference>
<feature type="transmembrane region" description="Helical" evidence="11">
    <location>
        <begin position="6"/>
        <end position="25"/>
    </location>
</feature>
<dbReference type="Pfam" id="PF17820">
    <property type="entry name" value="PDZ_6"/>
    <property type="match status" value="1"/>
</dbReference>
<dbReference type="GO" id="GO:0006508">
    <property type="term" value="P:proteolysis"/>
    <property type="evidence" value="ECO:0007669"/>
    <property type="project" value="UniProtKB-KW"/>
</dbReference>